<dbReference type="InterPro" id="IPR002781">
    <property type="entry name" value="TM_pro_TauE-like"/>
</dbReference>
<evidence type="ECO:0000313" key="8">
    <source>
        <dbReference type="Proteomes" id="UP001197247"/>
    </source>
</evidence>
<comment type="caution">
    <text evidence="7">The sequence shown here is derived from an EMBL/GenBank/DDBJ whole genome shotgun (WGS) entry which is preliminary data.</text>
</comment>
<evidence type="ECO:0000256" key="3">
    <source>
        <dbReference type="ARBA" id="ARBA00022692"/>
    </source>
</evidence>
<feature type="transmembrane region" description="Helical" evidence="6">
    <location>
        <begin position="175"/>
        <end position="203"/>
    </location>
</feature>
<feature type="transmembrane region" description="Helical" evidence="6">
    <location>
        <begin position="73"/>
        <end position="94"/>
    </location>
</feature>
<keyword evidence="4 6" id="KW-1133">Transmembrane helix</keyword>
<dbReference type="InterPro" id="IPR051598">
    <property type="entry name" value="TSUP/Inactive_protease-like"/>
</dbReference>
<evidence type="ECO:0000256" key="2">
    <source>
        <dbReference type="ARBA" id="ARBA00009142"/>
    </source>
</evidence>
<protein>
    <recommendedName>
        <fullName evidence="6">Probable membrane transporter protein</fullName>
    </recommendedName>
</protein>
<dbReference type="Pfam" id="PF01925">
    <property type="entry name" value="TauE"/>
    <property type="match status" value="1"/>
</dbReference>
<feature type="transmembrane region" description="Helical" evidence="6">
    <location>
        <begin position="43"/>
        <end position="61"/>
    </location>
</feature>
<evidence type="ECO:0000313" key="7">
    <source>
        <dbReference type="EMBL" id="MBT0767535.1"/>
    </source>
</evidence>
<gene>
    <name evidence="7" type="ORF">KIH74_01280</name>
</gene>
<comment type="subcellular location">
    <subcellularLocation>
        <location evidence="6">Cell membrane</location>
        <topology evidence="6">Multi-pass membrane protein</topology>
    </subcellularLocation>
    <subcellularLocation>
        <location evidence="1">Membrane</location>
        <topology evidence="1">Multi-pass membrane protein</topology>
    </subcellularLocation>
</comment>
<dbReference type="Proteomes" id="UP001197247">
    <property type="component" value="Unassembled WGS sequence"/>
</dbReference>
<dbReference type="PANTHER" id="PTHR43701:SF2">
    <property type="entry name" value="MEMBRANE TRANSPORTER PROTEIN YJNA-RELATED"/>
    <property type="match status" value="1"/>
</dbReference>
<feature type="transmembrane region" description="Helical" evidence="6">
    <location>
        <begin position="215"/>
        <end position="234"/>
    </location>
</feature>
<feature type="transmembrane region" description="Helical" evidence="6">
    <location>
        <begin position="269"/>
        <end position="289"/>
    </location>
</feature>
<dbReference type="PANTHER" id="PTHR43701">
    <property type="entry name" value="MEMBRANE TRANSPORTER PROTEIN MJ0441-RELATED"/>
    <property type="match status" value="1"/>
</dbReference>
<comment type="similarity">
    <text evidence="2 6">Belongs to the 4-toluene sulfonate uptake permease (TSUP) (TC 2.A.102) family.</text>
</comment>
<proteinExistence type="inferred from homology"/>
<evidence type="ECO:0000256" key="4">
    <source>
        <dbReference type="ARBA" id="ARBA00022989"/>
    </source>
</evidence>
<evidence type="ECO:0000256" key="6">
    <source>
        <dbReference type="RuleBase" id="RU363041"/>
    </source>
</evidence>
<evidence type="ECO:0000256" key="5">
    <source>
        <dbReference type="ARBA" id="ARBA00023136"/>
    </source>
</evidence>
<dbReference type="EMBL" id="JAHBAY010000001">
    <property type="protein sequence ID" value="MBT0767535.1"/>
    <property type="molecule type" value="Genomic_DNA"/>
</dbReference>
<evidence type="ECO:0000256" key="1">
    <source>
        <dbReference type="ARBA" id="ARBA00004141"/>
    </source>
</evidence>
<keyword evidence="5 6" id="KW-0472">Membrane</keyword>
<sequence length="290" mass="28981">MNVETAALLVLAGIGGGLSGSIAGLASLVSYPALLAVGLPPTSANVTNTIALVFSGLGTLLGSRPELRGQGALVRKLLCWAVPGGIAGGVLLLITPSEVLERLVPFLIGGAALAVLVRTGPSAAVSAEGEAGPDSEGVAGSEAEAEALADLPAGRIPHTAADLDPHPPLITPSRVLLVSTFFVGIYSGYFGAAAGVMLVALLLALTPLGLARASAVRTTVLTAANLVAAVWFTLFGPVDWLHCVPLAVGFLIGGRIGPLVLRHAPAGPLRVLIALAGLGLAVQLAVQAFF</sequence>
<feature type="transmembrane region" description="Helical" evidence="6">
    <location>
        <begin position="7"/>
        <end position="31"/>
    </location>
</feature>
<feature type="transmembrane region" description="Helical" evidence="6">
    <location>
        <begin position="240"/>
        <end position="257"/>
    </location>
</feature>
<accession>A0ABS5T905</accession>
<keyword evidence="3 6" id="KW-0812">Transmembrane</keyword>
<name>A0ABS5T905_9ACTN</name>
<reference evidence="7 8" key="1">
    <citation type="submission" date="2021-05" db="EMBL/GenBank/DDBJ databases">
        <title>Kineosporia and Streptomyces sp. nov. two new marine actinobacteria isolated from Coral.</title>
        <authorList>
            <person name="Buangrab K."/>
            <person name="Sutthacheep M."/>
            <person name="Yeemin T."/>
            <person name="Harunari E."/>
            <person name="Igarashi Y."/>
            <person name="Kanchanasin P."/>
            <person name="Tanasupawat S."/>
            <person name="Phongsopitanun W."/>
        </authorList>
    </citation>
    <scope>NUCLEOTIDE SEQUENCE [LARGE SCALE GENOMIC DNA]</scope>
    <source>
        <strain evidence="7 8">J2-2</strain>
    </source>
</reference>
<dbReference type="RefSeq" id="WP_214153537.1">
    <property type="nucleotide sequence ID" value="NZ_JAHBAY010000001.1"/>
</dbReference>
<keyword evidence="6" id="KW-1003">Cell membrane</keyword>
<organism evidence="7 8">
    <name type="scientific">Kineosporia corallincola</name>
    <dbReference type="NCBI Taxonomy" id="2835133"/>
    <lineage>
        <taxon>Bacteria</taxon>
        <taxon>Bacillati</taxon>
        <taxon>Actinomycetota</taxon>
        <taxon>Actinomycetes</taxon>
        <taxon>Kineosporiales</taxon>
        <taxon>Kineosporiaceae</taxon>
        <taxon>Kineosporia</taxon>
    </lineage>
</organism>
<keyword evidence="8" id="KW-1185">Reference proteome</keyword>